<protein>
    <submittedName>
        <fullName evidence="2">Uncharacterized protein</fullName>
    </submittedName>
</protein>
<evidence type="ECO:0000313" key="3">
    <source>
        <dbReference type="Proteomes" id="UP000533637"/>
    </source>
</evidence>
<gene>
    <name evidence="2" type="ORF">GGQ57_002663</name>
</gene>
<keyword evidence="1" id="KW-0472">Membrane</keyword>
<feature type="transmembrane region" description="Helical" evidence="1">
    <location>
        <begin position="48"/>
        <end position="66"/>
    </location>
</feature>
<keyword evidence="1" id="KW-1133">Transmembrane helix</keyword>
<feature type="transmembrane region" description="Helical" evidence="1">
    <location>
        <begin position="12"/>
        <end position="28"/>
    </location>
</feature>
<reference evidence="2 3" key="1">
    <citation type="submission" date="2020-08" db="EMBL/GenBank/DDBJ databases">
        <title>Genomic Encyclopedia of Type Strains, Phase IV (KMG-IV): sequencing the most valuable type-strain genomes for metagenomic binning, comparative biology and taxonomic classification.</title>
        <authorList>
            <person name="Goeker M."/>
        </authorList>
    </citation>
    <scope>NUCLEOTIDE SEQUENCE [LARGE SCALE GENOMIC DNA]</scope>
    <source>
        <strain evidence="2 3">DSM 102983</strain>
    </source>
</reference>
<proteinExistence type="predicted"/>
<evidence type="ECO:0000256" key="1">
    <source>
        <dbReference type="SAM" id="Phobius"/>
    </source>
</evidence>
<dbReference type="RefSeq" id="WP_183671135.1">
    <property type="nucleotide sequence ID" value="NZ_BMPB01000012.1"/>
</dbReference>
<keyword evidence="1" id="KW-0812">Transmembrane</keyword>
<dbReference type="Proteomes" id="UP000533637">
    <property type="component" value="Unassembled WGS sequence"/>
</dbReference>
<accession>A0ABR6KN23</accession>
<dbReference type="EMBL" id="JACHOC010000004">
    <property type="protein sequence ID" value="MBB4622763.1"/>
    <property type="molecule type" value="Genomic_DNA"/>
</dbReference>
<sequence>MNMVDKQQCDRQRSGLLLFLFYIGWWFHKVEKIMPTGSTDLWRRTSKPVIVFLMVSMLALVNMAAVEARTVTIDLDQLKDGDKSEVDGWMLETYGTTLWLEESQALHPLFLFVKITTSSD</sequence>
<evidence type="ECO:0000313" key="2">
    <source>
        <dbReference type="EMBL" id="MBB4622763.1"/>
    </source>
</evidence>
<keyword evidence="3" id="KW-1185">Reference proteome</keyword>
<comment type="caution">
    <text evidence="2">The sequence shown here is derived from an EMBL/GenBank/DDBJ whole genome shotgun (WGS) entry which is preliminary data.</text>
</comment>
<organism evidence="2 3">
    <name type="scientific">Parabacteroides faecis</name>
    <dbReference type="NCBI Taxonomy" id="1217282"/>
    <lineage>
        <taxon>Bacteria</taxon>
        <taxon>Pseudomonadati</taxon>
        <taxon>Bacteroidota</taxon>
        <taxon>Bacteroidia</taxon>
        <taxon>Bacteroidales</taxon>
        <taxon>Tannerellaceae</taxon>
        <taxon>Parabacteroides</taxon>
    </lineage>
</organism>
<name>A0ABR6KN23_9BACT</name>